<keyword evidence="1" id="KW-1277">Toxin-antitoxin system</keyword>
<keyword evidence="3" id="KW-1185">Reference proteome</keyword>
<evidence type="ECO:0000256" key="1">
    <source>
        <dbReference type="ARBA" id="ARBA00022649"/>
    </source>
</evidence>
<dbReference type="Pfam" id="PF07362">
    <property type="entry name" value="CcdA"/>
    <property type="match status" value="1"/>
</dbReference>
<sequence>MHIGTGQIYDPSAPKSRINMTLNEDLVRVARGYTDNLSDYVEKLLAAAIAEERRKRLADQEHWDRVCASWAEFHEKHGCVADEYNADFRPGDATP</sequence>
<proteinExistence type="predicted"/>
<organism evidence="2 3">
    <name type="scientific">Skermanella cutis</name>
    <dbReference type="NCBI Taxonomy" id="2775420"/>
    <lineage>
        <taxon>Bacteria</taxon>
        <taxon>Pseudomonadati</taxon>
        <taxon>Pseudomonadota</taxon>
        <taxon>Alphaproteobacteria</taxon>
        <taxon>Rhodospirillales</taxon>
        <taxon>Azospirillaceae</taxon>
        <taxon>Skermanella</taxon>
    </lineage>
</organism>
<protein>
    <submittedName>
        <fullName evidence="2">Type II toxin-antitoxin system CcdA family antitoxin</fullName>
    </submittedName>
</protein>
<accession>A0ABX7B7I2</accession>
<dbReference type="RefSeq" id="WP_201077338.1">
    <property type="nucleotide sequence ID" value="NZ_CP067420.1"/>
</dbReference>
<dbReference type="EMBL" id="CP067420">
    <property type="protein sequence ID" value="QQP90324.1"/>
    <property type="molecule type" value="Genomic_DNA"/>
</dbReference>
<reference evidence="2" key="1">
    <citation type="submission" date="2021-02" db="EMBL/GenBank/DDBJ databases">
        <title>Skermanella TT6 skin isolate.</title>
        <authorList>
            <person name="Lee K."/>
            <person name="Ganzorig M."/>
        </authorList>
    </citation>
    <scope>NUCLEOTIDE SEQUENCE</scope>
    <source>
        <strain evidence="2">TT6</strain>
    </source>
</reference>
<dbReference type="Proteomes" id="UP000595197">
    <property type="component" value="Chromosome"/>
</dbReference>
<evidence type="ECO:0000313" key="2">
    <source>
        <dbReference type="EMBL" id="QQP90324.1"/>
    </source>
</evidence>
<gene>
    <name evidence="2" type="ORF">IGS68_03440</name>
</gene>
<dbReference type="InterPro" id="IPR009956">
    <property type="entry name" value="Post-segregation_anti-tox_CcdA"/>
</dbReference>
<name>A0ABX7B7I2_9PROT</name>
<evidence type="ECO:0000313" key="3">
    <source>
        <dbReference type="Proteomes" id="UP000595197"/>
    </source>
</evidence>